<comment type="caution">
    <text evidence="1">The sequence shown here is derived from an EMBL/GenBank/DDBJ whole genome shotgun (WGS) entry which is preliminary data.</text>
</comment>
<organism evidence="1 2">
    <name type="scientific">Nostoc punctiforme NIES-2108</name>
    <dbReference type="NCBI Taxonomy" id="1356359"/>
    <lineage>
        <taxon>Bacteria</taxon>
        <taxon>Bacillati</taxon>
        <taxon>Cyanobacteriota</taxon>
        <taxon>Cyanophyceae</taxon>
        <taxon>Nostocales</taxon>
        <taxon>Nostocaceae</taxon>
        <taxon>Nostoc</taxon>
    </lineage>
</organism>
<dbReference type="Proteomes" id="UP000252085">
    <property type="component" value="Unassembled WGS sequence"/>
</dbReference>
<proteinExistence type="predicted"/>
<accession>A0A367R2T6</accession>
<name>A0A367R2T6_NOSPU</name>
<protein>
    <submittedName>
        <fullName evidence="1">Uncharacterized protein</fullName>
    </submittedName>
</protein>
<gene>
    <name evidence="1" type="ORF">A6769_34220</name>
</gene>
<reference evidence="1 2" key="1">
    <citation type="submission" date="2016-04" db="EMBL/GenBank/DDBJ databases">
        <authorList>
            <person name="Evans L.H."/>
            <person name="Alamgir A."/>
            <person name="Owens N."/>
            <person name="Weber N.D."/>
            <person name="Virtaneva K."/>
            <person name="Barbian K."/>
            <person name="Babar A."/>
            <person name="Rosenke K."/>
        </authorList>
    </citation>
    <scope>NUCLEOTIDE SEQUENCE [LARGE SCALE GENOMIC DNA]</scope>
    <source>
        <strain evidence="1">NIES-2108</strain>
    </source>
</reference>
<dbReference type="EMBL" id="LXQE01000191">
    <property type="protein sequence ID" value="RCJ30241.1"/>
    <property type="molecule type" value="Genomic_DNA"/>
</dbReference>
<evidence type="ECO:0000313" key="1">
    <source>
        <dbReference type="EMBL" id="RCJ30241.1"/>
    </source>
</evidence>
<sequence length="459" mass="53031">MDLFTPIVPKEEQHNHFLYITEPGFCEPEIEVIKSWADGFIDRNGKLVQEFQTKFNSVFWELYLFACFKELGCSVDTSHETPDFLVSSPYGDFIAEAAIASNSEGYRPEWDKDYDLLENTSIKDILRLSAIRLEFSINKKSKKFRKDYSKLPHVKNKPFVICVAPFEQPFFFLQDSLAIIRVLYGYEEVLSRRDADGNLTIIGDSYNYRVQKKPGFNVNVGLFTNSKLKHVSAVIFNNRATFCKVRALAKISKYPVLFSGSRSYQSDQQVGLYRFLEERPIYKETIADGLHILINPFAENPLDLKLFDNREIALHNYDPKTGDYLSYIPNNFLLHRTCTSITSADHLQELKKSLKEQNYKELEPEIWEEDDLIEFGGKLGYICNNHMAHYKGWSVIVSLDSIDQDWSSIAIQKLCYSISEFQIENSKGSQNSILLGEFFSTKDEAYIAMKKKIDEFKAT</sequence>
<dbReference type="AlphaFoldDB" id="A0A367R2T6"/>
<evidence type="ECO:0000313" key="2">
    <source>
        <dbReference type="Proteomes" id="UP000252085"/>
    </source>
</evidence>